<name>A0A5M3WBJ1_9ACTN</name>
<gene>
    <name evidence="1" type="ORF">Amac_000020</name>
</gene>
<keyword evidence="2" id="KW-1185">Reference proteome</keyword>
<proteinExistence type="predicted"/>
<dbReference type="EMBL" id="BLAE01000001">
    <property type="protein sequence ID" value="GES06407.1"/>
    <property type="molecule type" value="Genomic_DNA"/>
</dbReference>
<accession>A0A5M3WBJ1</accession>
<reference evidence="1 2" key="1">
    <citation type="submission" date="2019-10" db="EMBL/GenBank/DDBJ databases">
        <title>Whole genome shotgun sequence of Acrocarpospora macrocephala NBRC 16266.</title>
        <authorList>
            <person name="Ichikawa N."/>
            <person name="Kimura A."/>
            <person name="Kitahashi Y."/>
            <person name="Komaki H."/>
            <person name="Oguchi A."/>
        </authorList>
    </citation>
    <scope>NUCLEOTIDE SEQUENCE [LARGE SCALE GENOMIC DNA]</scope>
    <source>
        <strain evidence="1 2">NBRC 16266</strain>
    </source>
</reference>
<sequence length="66" mass="7025">MPTADSNSTINKGAQPSGGIIVFAWPEFAFSNLPTGLIDTTSPYSWAQLRYCGTSDRVRATLLSSG</sequence>
<comment type="caution">
    <text evidence="1">The sequence shown here is derived from an EMBL/GenBank/DDBJ whole genome shotgun (WGS) entry which is preliminary data.</text>
</comment>
<evidence type="ECO:0000313" key="2">
    <source>
        <dbReference type="Proteomes" id="UP000331127"/>
    </source>
</evidence>
<organism evidence="1 2">
    <name type="scientific">Acrocarpospora macrocephala</name>
    <dbReference type="NCBI Taxonomy" id="150177"/>
    <lineage>
        <taxon>Bacteria</taxon>
        <taxon>Bacillati</taxon>
        <taxon>Actinomycetota</taxon>
        <taxon>Actinomycetes</taxon>
        <taxon>Streptosporangiales</taxon>
        <taxon>Streptosporangiaceae</taxon>
        <taxon>Acrocarpospora</taxon>
    </lineage>
</organism>
<protein>
    <submittedName>
        <fullName evidence="1">Uncharacterized protein</fullName>
    </submittedName>
</protein>
<dbReference type="AlphaFoldDB" id="A0A5M3WBJ1"/>
<evidence type="ECO:0000313" key="1">
    <source>
        <dbReference type="EMBL" id="GES06407.1"/>
    </source>
</evidence>
<dbReference type="Proteomes" id="UP000331127">
    <property type="component" value="Unassembled WGS sequence"/>
</dbReference>